<evidence type="ECO:0000313" key="4">
    <source>
        <dbReference type="Proteomes" id="UP000184501"/>
    </source>
</evidence>
<dbReference type="STRING" id="2017.SAMN05444320_103138"/>
<feature type="signal peptide" evidence="2">
    <location>
        <begin position="1"/>
        <end position="23"/>
    </location>
</feature>
<dbReference type="EMBL" id="FQVN01000003">
    <property type="protein sequence ID" value="SHF30184.1"/>
    <property type="molecule type" value="Genomic_DNA"/>
</dbReference>
<keyword evidence="2" id="KW-0732">Signal</keyword>
<evidence type="ECO:0000313" key="3">
    <source>
        <dbReference type="EMBL" id="SHF30184.1"/>
    </source>
</evidence>
<keyword evidence="4" id="KW-1185">Reference proteome</keyword>
<gene>
    <name evidence="3" type="ORF">SAMN05444320_103138</name>
</gene>
<accession>A0A1M5AJ79</accession>
<evidence type="ECO:0008006" key="5">
    <source>
        <dbReference type="Google" id="ProtNLM"/>
    </source>
</evidence>
<evidence type="ECO:0000256" key="1">
    <source>
        <dbReference type="SAM" id="MobiDB-lite"/>
    </source>
</evidence>
<dbReference type="AlphaFoldDB" id="A0A1M5AJ79"/>
<feature type="chain" id="PRO_5013381958" description="PQQ-like domain-containing protein" evidence="2">
    <location>
        <begin position="24"/>
        <end position="247"/>
    </location>
</feature>
<reference evidence="3 4" key="1">
    <citation type="submission" date="2016-11" db="EMBL/GenBank/DDBJ databases">
        <authorList>
            <person name="Jaros S."/>
            <person name="Januszkiewicz K."/>
            <person name="Wedrychowicz H."/>
        </authorList>
    </citation>
    <scope>NUCLEOTIDE SEQUENCE [LARGE SCALE GENOMIC DNA]</scope>
    <source>
        <strain evidence="3 4">DSM 44523</strain>
    </source>
</reference>
<name>A0A1M5AJ79_STRHI</name>
<organism evidence="3 4">
    <name type="scientific">Streptoalloteichus hindustanus</name>
    <dbReference type="NCBI Taxonomy" id="2017"/>
    <lineage>
        <taxon>Bacteria</taxon>
        <taxon>Bacillati</taxon>
        <taxon>Actinomycetota</taxon>
        <taxon>Actinomycetes</taxon>
        <taxon>Pseudonocardiales</taxon>
        <taxon>Pseudonocardiaceae</taxon>
        <taxon>Streptoalloteichus</taxon>
    </lineage>
</organism>
<evidence type="ECO:0000256" key="2">
    <source>
        <dbReference type="SAM" id="SignalP"/>
    </source>
</evidence>
<proteinExistence type="predicted"/>
<sequence>MKLLAAGVLAVVLGSWAPASAVAAPPATEVLSWRPTPTGVSARPRGLSAADLQFHHVEAFDVDHAVVPAIGPGEASTTDDGVSSADRRRGLVLGDPVDDQLHVVSTEDGERSWRSLPVDGAAAAIAEEGAFTAGGLTWRAPDTSLTSGPSAGGNAVAFRALLPGVIVRGAFTAPTASARVAARTSDGDGGDGGDGWREPVAGPPSSRSVMAWLPHAGPAAITVDRTPDGACWADGEAGRVARLGLGG</sequence>
<feature type="region of interest" description="Disordered" evidence="1">
    <location>
        <begin position="181"/>
        <end position="204"/>
    </location>
</feature>
<dbReference type="OrthoDB" id="9813892at2"/>
<protein>
    <recommendedName>
        <fullName evidence="5">PQQ-like domain-containing protein</fullName>
    </recommendedName>
</protein>
<dbReference type="RefSeq" id="WP_073481302.1">
    <property type="nucleotide sequence ID" value="NZ_FQVN01000003.1"/>
</dbReference>
<dbReference type="Proteomes" id="UP000184501">
    <property type="component" value="Unassembled WGS sequence"/>
</dbReference>